<reference evidence="1" key="1">
    <citation type="submission" date="2014-11" db="EMBL/GenBank/DDBJ databases">
        <authorList>
            <person name="Amaro Gonzalez C."/>
        </authorList>
    </citation>
    <scope>NUCLEOTIDE SEQUENCE</scope>
</reference>
<accession>A0A0E9WPI3</accession>
<evidence type="ECO:0000313" key="1">
    <source>
        <dbReference type="EMBL" id="JAH91373.1"/>
    </source>
</evidence>
<reference evidence="1" key="2">
    <citation type="journal article" date="2015" name="Fish Shellfish Immunol.">
        <title>Early steps in the European eel (Anguilla anguilla)-Vibrio vulnificus interaction in the gills: Role of the RtxA13 toxin.</title>
        <authorList>
            <person name="Callol A."/>
            <person name="Pajuelo D."/>
            <person name="Ebbesson L."/>
            <person name="Teles M."/>
            <person name="MacKenzie S."/>
            <person name="Amaro C."/>
        </authorList>
    </citation>
    <scope>NUCLEOTIDE SEQUENCE</scope>
</reference>
<sequence>MLILLQDSPRMFVQRQRHSHQCQSPQCPAAKMLHAEIRYDFLKSELEHSPGKMLHK</sequence>
<dbReference type="AlphaFoldDB" id="A0A0E9WPI3"/>
<proteinExistence type="predicted"/>
<organism evidence="1">
    <name type="scientific">Anguilla anguilla</name>
    <name type="common">European freshwater eel</name>
    <name type="synonym">Muraena anguilla</name>
    <dbReference type="NCBI Taxonomy" id="7936"/>
    <lineage>
        <taxon>Eukaryota</taxon>
        <taxon>Metazoa</taxon>
        <taxon>Chordata</taxon>
        <taxon>Craniata</taxon>
        <taxon>Vertebrata</taxon>
        <taxon>Euteleostomi</taxon>
        <taxon>Actinopterygii</taxon>
        <taxon>Neopterygii</taxon>
        <taxon>Teleostei</taxon>
        <taxon>Anguilliformes</taxon>
        <taxon>Anguillidae</taxon>
        <taxon>Anguilla</taxon>
    </lineage>
</organism>
<name>A0A0E9WPI3_ANGAN</name>
<protein>
    <submittedName>
        <fullName evidence="1">Uncharacterized protein</fullName>
    </submittedName>
</protein>
<dbReference type="EMBL" id="GBXM01017204">
    <property type="protein sequence ID" value="JAH91373.1"/>
    <property type="molecule type" value="Transcribed_RNA"/>
</dbReference>